<dbReference type="AlphaFoldDB" id="A0A212QHW2"/>
<dbReference type="InParanoid" id="A0A212QHW2"/>
<feature type="transmembrane region" description="Helical" evidence="1">
    <location>
        <begin position="67"/>
        <end position="90"/>
    </location>
</feature>
<keyword evidence="1" id="KW-0472">Membrane</keyword>
<dbReference type="Proteomes" id="UP000197025">
    <property type="component" value="Unassembled WGS sequence"/>
</dbReference>
<dbReference type="RefSeq" id="WP_088570229.1">
    <property type="nucleotide sequence ID" value="NZ_FYEK01000005.1"/>
</dbReference>
<evidence type="ECO:0000313" key="2">
    <source>
        <dbReference type="EMBL" id="SNB58956.1"/>
    </source>
</evidence>
<keyword evidence="1" id="KW-1133">Transmembrane helix</keyword>
<gene>
    <name evidence="2" type="ORF">SAMN02746019_00024440</name>
</gene>
<protein>
    <submittedName>
        <fullName evidence="2">Uncharacterized protein</fullName>
    </submittedName>
</protein>
<evidence type="ECO:0000313" key="3">
    <source>
        <dbReference type="Proteomes" id="UP000197025"/>
    </source>
</evidence>
<keyword evidence="1" id="KW-0812">Transmembrane</keyword>
<accession>A0A212QHW2</accession>
<reference evidence="3" key="1">
    <citation type="submission" date="2017-06" db="EMBL/GenBank/DDBJ databases">
        <authorList>
            <person name="Varghese N."/>
            <person name="Submissions S."/>
        </authorList>
    </citation>
    <scope>NUCLEOTIDE SEQUENCE [LARGE SCALE GENOMIC DNA]</scope>
    <source>
        <strain evidence="3">JAD2</strain>
    </source>
</reference>
<evidence type="ECO:0000256" key="1">
    <source>
        <dbReference type="SAM" id="Phobius"/>
    </source>
</evidence>
<dbReference type="EMBL" id="FYEK01000005">
    <property type="protein sequence ID" value="SNB58956.1"/>
    <property type="molecule type" value="Genomic_DNA"/>
</dbReference>
<organism evidence="2 3">
    <name type="scientific">Thermoflexus hugenholtzii JAD2</name>
    <dbReference type="NCBI Taxonomy" id="877466"/>
    <lineage>
        <taxon>Bacteria</taxon>
        <taxon>Bacillati</taxon>
        <taxon>Chloroflexota</taxon>
        <taxon>Thermoflexia</taxon>
        <taxon>Thermoflexales</taxon>
        <taxon>Thermoflexaceae</taxon>
        <taxon>Thermoflexus</taxon>
    </lineage>
</organism>
<feature type="transmembrane region" description="Helical" evidence="1">
    <location>
        <begin position="111"/>
        <end position="132"/>
    </location>
</feature>
<keyword evidence="3" id="KW-1185">Reference proteome</keyword>
<name>A0A212QHW2_9CHLR</name>
<sequence>MMWRPLTYVLAALLGVLSGLIASVITPLITCCCCGPVGGVLSGAAACAVPPGASRPEASRVGVLSGLAFGVGAFIGLLLATLLGLATGAIQRAQEELLRQLGQSPAPGETTMGLAVGILIVLCIGALLLLPLSAAGGWLGGRIVLSLRGEAS</sequence>
<proteinExistence type="predicted"/>